<dbReference type="PANTHER" id="PTHR13696">
    <property type="entry name" value="P-LOOP CONTAINING NUCLEOSIDE TRIPHOSPHATE HYDROLASE"/>
    <property type="match status" value="1"/>
</dbReference>
<gene>
    <name evidence="2" type="ORF">PVK37_02725</name>
</gene>
<feature type="domain" description="CobQ/CobB/MinD/ParA nucleotide binding" evidence="1">
    <location>
        <begin position="125"/>
        <end position="166"/>
    </location>
</feature>
<dbReference type="RefSeq" id="WP_275032093.1">
    <property type="nucleotide sequence ID" value="NZ_CP118615.1"/>
</dbReference>
<dbReference type="SUPFAM" id="SSF52540">
    <property type="entry name" value="P-loop containing nucleoside triphosphate hydrolases"/>
    <property type="match status" value="1"/>
</dbReference>
<accession>A0ABY7ZU12</accession>
<evidence type="ECO:0000313" key="2">
    <source>
        <dbReference type="EMBL" id="WDZ85394.1"/>
    </source>
</evidence>
<dbReference type="InterPro" id="IPR050678">
    <property type="entry name" value="DNA_Partitioning_ATPase"/>
</dbReference>
<protein>
    <submittedName>
        <fullName evidence="2">AAA family ATPase</fullName>
    </submittedName>
</protein>
<dbReference type="InterPro" id="IPR002586">
    <property type="entry name" value="CobQ/CobB/MinD/ParA_Nub-bd_dom"/>
</dbReference>
<dbReference type="NCBIfam" id="NF047398">
    <property type="entry name" value="AAA_KGGVGR"/>
    <property type="match status" value="1"/>
</dbReference>
<keyword evidence="3" id="KW-1185">Reference proteome</keyword>
<organism evidence="2 3">
    <name type="scientific">Micromonospora cathayae</name>
    <dbReference type="NCBI Taxonomy" id="3028804"/>
    <lineage>
        <taxon>Bacteria</taxon>
        <taxon>Bacillati</taxon>
        <taxon>Actinomycetota</taxon>
        <taxon>Actinomycetes</taxon>
        <taxon>Micromonosporales</taxon>
        <taxon>Micromonosporaceae</taxon>
        <taxon>Micromonospora</taxon>
    </lineage>
</organism>
<dbReference type="Proteomes" id="UP001219605">
    <property type="component" value="Chromosome"/>
</dbReference>
<dbReference type="InterPro" id="IPR027417">
    <property type="entry name" value="P-loop_NTPase"/>
</dbReference>
<proteinExistence type="predicted"/>
<sequence>MNPEQSDADAVKRALEQNGLNSGVADLRVHIARGMENGWRVRLVSDSLAGLSDVERRNLLLSGLEGQVEAAELLTSAEEEWYGPPPREVEGALPVWSDALGQSSNLPLLFASDLDEDIVSPAVVTFYSLRGGVGRTTALAAAARILASRGRRVLCIDMDFEAPGLHHLMRLTEPSPGQGVLPLLLALERGDEVDIRDHVQRVSEAEELYCLPSGRLGADYAQRLRLLEPENWYVEESNPLHALFDLASVSSIQPELILVDSRTGISPISAPLLFDISDLAVVCFFPHPQAQLGTELLVQSLLAARTRRSDGVRTISPEPRFLVSPVPPGPSAGRVRERALTWIDSWLAKAADRRSLDVGALQADELTHSVSYSPDMAFKDFMEVSPAVDESYGPVVDWLEQLLPQSSSQGTVRLSGKREALRELNFSRGQAEVHENLLDDFVKTRVAIQASDSQYPLVIGRKGTGKTAVFRWLLDRPGGDPPVVVMCPHTFRNRFPWVLGVEGFAAVDDALIARGAGWSRFWACYTALATFLALPRRPETTPPLRFKIDVDDFVQPGHTDELFVVETVIKMMEDAQAGLLAARWLRDLDKSLPAPRFLLFDGLDTGFGNDVASRNRRTEAVAGLFTFLTEAETRLENLSFKVLLRLDIWQQLQFENKSHLFGRYVQLRWRDQADYFKTVLKQAVRSRAFQAILTDIGIASDVDAWRTEEVFQAWNVLIGERMKGAKTTFTRNWVWNRLADGQGDHSPRTLSQLFATAVEWEMVERGSYDQSVIRPRALVPSLEQVSAEAVGALHEEFPELKAMVDALEVVGRTPLVPGDIEAVNPNALEQLELALEVGLIAVHEGTQEEVRRFRVPDLYRHALGMTRRGQA</sequence>
<evidence type="ECO:0000259" key="1">
    <source>
        <dbReference type="Pfam" id="PF01656"/>
    </source>
</evidence>
<dbReference type="PANTHER" id="PTHR13696:SF52">
    <property type="entry name" value="PARA FAMILY PROTEIN CT_582"/>
    <property type="match status" value="1"/>
</dbReference>
<evidence type="ECO:0000313" key="3">
    <source>
        <dbReference type="Proteomes" id="UP001219605"/>
    </source>
</evidence>
<dbReference type="Pfam" id="PF01656">
    <property type="entry name" value="CbiA"/>
    <property type="match status" value="1"/>
</dbReference>
<dbReference type="EMBL" id="CP118615">
    <property type="protein sequence ID" value="WDZ85394.1"/>
    <property type="molecule type" value="Genomic_DNA"/>
</dbReference>
<name>A0ABY7ZU12_9ACTN</name>
<dbReference type="Gene3D" id="3.40.50.300">
    <property type="entry name" value="P-loop containing nucleotide triphosphate hydrolases"/>
    <property type="match status" value="1"/>
</dbReference>
<reference evidence="2 3" key="1">
    <citation type="submission" date="2023-02" db="EMBL/GenBank/DDBJ databases">
        <authorList>
            <person name="Mo P."/>
        </authorList>
    </citation>
    <scope>NUCLEOTIDE SEQUENCE [LARGE SCALE GENOMIC DNA]</scope>
    <source>
        <strain evidence="2 3">HUAS 3</strain>
    </source>
</reference>